<comment type="caution">
    <text evidence="3">The sequence shown here is derived from an EMBL/GenBank/DDBJ whole genome shotgun (WGS) entry which is preliminary data.</text>
</comment>
<feature type="signal peptide" evidence="1">
    <location>
        <begin position="1"/>
        <end position="26"/>
    </location>
</feature>
<evidence type="ECO:0000256" key="1">
    <source>
        <dbReference type="SAM" id="SignalP"/>
    </source>
</evidence>
<evidence type="ECO:0000313" key="3">
    <source>
        <dbReference type="EMBL" id="OYD57638.1"/>
    </source>
</evidence>
<dbReference type="Gene3D" id="2.60.40.10">
    <property type="entry name" value="Immunoglobulins"/>
    <property type="match status" value="4"/>
</dbReference>
<protein>
    <recommendedName>
        <fullName evidence="2">Bacterial Ig domain-containing protein</fullName>
    </recommendedName>
</protein>
<dbReference type="Pfam" id="PF13620">
    <property type="entry name" value="CarboxypepD_reg"/>
    <property type="match status" value="1"/>
</dbReference>
<keyword evidence="4" id="KW-1185">Reference proteome</keyword>
<organism evidence="3 4">
    <name type="scientific">Fictibacillus aquaticus</name>
    <dbReference type="NCBI Taxonomy" id="2021314"/>
    <lineage>
        <taxon>Bacteria</taxon>
        <taxon>Bacillati</taxon>
        <taxon>Bacillota</taxon>
        <taxon>Bacilli</taxon>
        <taxon>Bacillales</taxon>
        <taxon>Fictibacillaceae</taxon>
        <taxon>Fictibacillus</taxon>
    </lineage>
</organism>
<keyword evidence="1" id="KW-0732">Signal</keyword>
<dbReference type="InterPro" id="IPR035940">
    <property type="entry name" value="CAP_sf"/>
</dbReference>
<dbReference type="CDD" id="cd05379">
    <property type="entry name" value="CAP_bacterial"/>
    <property type="match status" value="1"/>
</dbReference>
<proteinExistence type="predicted"/>
<dbReference type="SUPFAM" id="SSF49478">
    <property type="entry name" value="Cna protein B-type domain"/>
    <property type="match status" value="1"/>
</dbReference>
<feature type="chain" id="PRO_5012601906" description="Bacterial Ig domain-containing protein" evidence="1">
    <location>
        <begin position="27"/>
        <end position="767"/>
    </location>
</feature>
<evidence type="ECO:0000313" key="4">
    <source>
        <dbReference type="Proteomes" id="UP000215059"/>
    </source>
</evidence>
<dbReference type="Proteomes" id="UP000215059">
    <property type="component" value="Unassembled WGS sequence"/>
</dbReference>
<dbReference type="OrthoDB" id="1432909at2"/>
<feature type="domain" description="Bacterial Ig" evidence="2">
    <location>
        <begin position="439"/>
        <end position="518"/>
    </location>
</feature>
<dbReference type="Gene3D" id="3.40.33.10">
    <property type="entry name" value="CAP"/>
    <property type="match status" value="1"/>
</dbReference>
<feature type="domain" description="Bacterial Ig" evidence="2">
    <location>
        <begin position="687"/>
        <end position="764"/>
    </location>
</feature>
<dbReference type="AlphaFoldDB" id="A0A235F8P5"/>
<reference evidence="3 4" key="1">
    <citation type="submission" date="2017-07" db="EMBL/GenBank/DDBJ databases">
        <title>Fictibacillus sp. nov. GDSW-R2A3 Genome sequencing and assembly.</title>
        <authorList>
            <person name="Mayilraj S."/>
        </authorList>
    </citation>
    <scope>NUCLEOTIDE SEQUENCE [LARGE SCALE GENOMIC DNA]</scope>
    <source>
        <strain evidence="3 4">GDSW-R2A3</strain>
    </source>
</reference>
<name>A0A235F8P5_9BACL</name>
<dbReference type="EMBL" id="NOII01000003">
    <property type="protein sequence ID" value="OYD57638.1"/>
    <property type="molecule type" value="Genomic_DNA"/>
</dbReference>
<evidence type="ECO:0000259" key="2">
    <source>
        <dbReference type="Pfam" id="PF17936"/>
    </source>
</evidence>
<sequence>MFKNLKLLISTIIAGSLLWSPFEASAAELLKPMSGPAKTDIIQKWETTDKNRYTSANPFTVKPSIKSPYLAGALSPEYITQGENTANFYRYLSGLPMNLKSLNELNDLSQHGSVLLAKHGYLSHFPSKPSDMSSDFYYKGYHSASTSNIAMLSYDMSRNMLSRTVDMYMEDSSPSNMETVGHRMWILSPYVSSIGFGLAADDYYAYSAMNVFAQAADTPYFPFSYVAYPGNGVYPKEYFKTNYPWSIGIDSKITPQDNVKVTLTRKSDGKKWTFSNAGSDGFFSVSLEGYGNVNGIIFKPDNLDYIQDGEVFSVQVTGLKDSFGKEWSIAHETEFFDLLKDKTYGKVIEEGSKSPIADADVSFFRIINGERVFYKTIKTNEDGEFEYTGFPVGEYEVVFEKSGYSRSTLGGFYIENDENRYSDYLGEFELSPEYDYEPPAAPTVNEVSDQSVAVTGNAEPASVVTVETGTLVVGKATADEDGKFSIAIPKQKAGSRLKVYATDATGNISPAVYLTVSDATAPPAPSVNAVDDNDTVVTGRAEAGAAISVKSGDRVIGTATAVGGVFSVKVSKQKAGTKLTLVAEDQAGNVSKSASVTVVDKTAPGVPVVNAVDDNDLKVTGKTESGATVVVKYGTRVIGQTVAASTGSFTIKVAKQKAGTKLSVTAADKAKNISGAKTVIVLDKTPPKAPTVNRVDSNDTRVTGKAEAGASIVIKSGSKVIGRGTANSKGSFTIKISKQKAGVKLGVTAADKAKNTSAAAVVKVVKA</sequence>
<dbReference type="InterPro" id="IPR041498">
    <property type="entry name" value="Big_6"/>
</dbReference>
<feature type="domain" description="Bacterial Ig" evidence="2">
    <location>
        <begin position="521"/>
        <end position="600"/>
    </location>
</feature>
<dbReference type="InterPro" id="IPR013783">
    <property type="entry name" value="Ig-like_fold"/>
</dbReference>
<gene>
    <name evidence="3" type="ORF">CGZ90_13315</name>
</gene>
<feature type="domain" description="Bacterial Ig" evidence="2">
    <location>
        <begin position="603"/>
        <end position="683"/>
    </location>
</feature>
<accession>A0A235F8P5</accession>
<dbReference type="Pfam" id="PF17936">
    <property type="entry name" value="Big_6"/>
    <property type="match status" value="4"/>
</dbReference>
<dbReference type="RefSeq" id="WP_094252989.1">
    <property type="nucleotide sequence ID" value="NZ_JBHLXL010000001.1"/>
</dbReference>